<feature type="region of interest" description="Disordered" evidence="1">
    <location>
        <begin position="545"/>
        <end position="564"/>
    </location>
</feature>
<name>D5CST2_SIDLE</name>
<protein>
    <recommendedName>
        <fullName evidence="4">AsmA-like C-terminal domain-containing protein</fullName>
    </recommendedName>
</protein>
<dbReference type="EMBL" id="CP001965">
    <property type="protein sequence ID" value="ADE12018.1"/>
    <property type="molecule type" value="Genomic_DNA"/>
</dbReference>
<keyword evidence="3" id="KW-1185">Reference proteome</keyword>
<dbReference type="AlphaFoldDB" id="D5CST2"/>
<dbReference type="PANTHER" id="PTHR38758">
    <property type="entry name" value="PUTATIVE-RELATED"/>
    <property type="match status" value="1"/>
</dbReference>
<evidence type="ECO:0000256" key="1">
    <source>
        <dbReference type="SAM" id="MobiDB-lite"/>
    </source>
</evidence>
<dbReference type="KEGG" id="slt:Slit_1789"/>
<reference evidence="2 3" key="1">
    <citation type="submission" date="2010-03" db="EMBL/GenBank/DDBJ databases">
        <title>Complete sequence of Sideroxydans lithotrophicus ES-1.</title>
        <authorList>
            <consortium name="US DOE Joint Genome Institute"/>
            <person name="Lucas S."/>
            <person name="Copeland A."/>
            <person name="Lapidus A."/>
            <person name="Cheng J.-F."/>
            <person name="Bruce D."/>
            <person name="Goodwin L."/>
            <person name="Pitluck S."/>
            <person name="Munk A.C."/>
            <person name="Detter J.C."/>
            <person name="Han C."/>
            <person name="Tapia R."/>
            <person name="Larimer F."/>
            <person name="Land M."/>
            <person name="Hauser L."/>
            <person name="Kyrpides N."/>
            <person name="Ivanova N."/>
            <person name="Emerson D."/>
            <person name="Woyke T."/>
        </authorList>
    </citation>
    <scope>NUCLEOTIDE SEQUENCE [LARGE SCALE GENOMIC DNA]</scope>
    <source>
        <strain evidence="2 3">ES-1</strain>
    </source>
</reference>
<feature type="compositionally biased region" description="Basic and acidic residues" evidence="1">
    <location>
        <begin position="140"/>
        <end position="151"/>
    </location>
</feature>
<organism evidence="2 3">
    <name type="scientific">Sideroxydans lithotrophicus (strain ES-1)</name>
    <dbReference type="NCBI Taxonomy" id="580332"/>
    <lineage>
        <taxon>Bacteria</taxon>
        <taxon>Pseudomonadati</taxon>
        <taxon>Pseudomonadota</taxon>
        <taxon>Betaproteobacteria</taxon>
        <taxon>Nitrosomonadales</taxon>
        <taxon>Gallionellaceae</taxon>
        <taxon>Sideroxydans</taxon>
    </lineage>
</organism>
<feature type="compositionally biased region" description="Basic and acidic residues" evidence="1">
    <location>
        <begin position="366"/>
        <end position="464"/>
    </location>
</feature>
<dbReference type="STRING" id="580332.Slit_1789"/>
<feature type="region of interest" description="Disordered" evidence="1">
    <location>
        <begin position="206"/>
        <end position="278"/>
    </location>
</feature>
<dbReference type="PANTHER" id="PTHR38758:SF1">
    <property type="entry name" value="PROTEIN, PUTATIVE-RELATED"/>
    <property type="match status" value="1"/>
</dbReference>
<dbReference type="HOGENOM" id="CLU_298069_0_0_4"/>
<gene>
    <name evidence="2" type="ordered locus">Slit_1789</name>
</gene>
<dbReference type="OrthoDB" id="9126970at2"/>
<evidence type="ECO:0008006" key="4">
    <source>
        <dbReference type="Google" id="ProtNLM"/>
    </source>
</evidence>
<accession>D5CST2</accession>
<evidence type="ECO:0000313" key="3">
    <source>
        <dbReference type="Proteomes" id="UP000001625"/>
    </source>
</evidence>
<feature type="region of interest" description="Disordered" evidence="1">
    <location>
        <begin position="96"/>
        <end position="151"/>
    </location>
</feature>
<dbReference type="RefSeq" id="WP_013029916.1">
    <property type="nucleotide sequence ID" value="NC_013959.1"/>
</dbReference>
<evidence type="ECO:0000313" key="2">
    <source>
        <dbReference type="EMBL" id="ADE12018.1"/>
    </source>
</evidence>
<dbReference type="Proteomes" id="UP000001625">
    <property type="component" value="Chromosome"/>
</dbReference>
<sequence length="1009" mass="108725">MDKKTVFIKTEKGEKEGANLSSDLKRILSLIDNKSAAGELAKRAPPSLRESWQEIVNELVAGGYIRDKDKVHVEPKFAVPKFNPLKMFSPKPAETFTPKAAAKPPTEDLDFSSMHVPGTAPKQQADAAERVRAQQAELAAKQKAEEAARAHAELEASMAAAKARSEAEAAAKAKAKAEAEAAAKAKAKLEAELAARAKAEIEAKAKQEAANRLQSEAKAKQEAELAKATKEAAARAKAETEARIRAEIETAARAQQEAEAKAKREAEAARLKAEQETARVKAELEAAAKAKAEAEARVRAEIEAAARAKQEAEEKAKREAEAARLKAEQEAARIKAELEAAAKAKAEAEAARLKAEQEAARVKAELEAAKARAEAEAKALAEARIKQEAEEKARREAEAARLKAEEEAARIKAEQEAAAKKRAEAEAAARKRDAEEAAEREAEESAKRAVAEQEAKARAAKEKSSQPATAAAPAFEIKLDSFLGGMAPEQPAAAPVARPEIPAILEVEEKARIEAEQRVAAEAKIAAEKSSSNIAAEMERLKKEAEAANRKAEEDARRKAEEQALAEEQAKAWAEAEQRAKAQAIIDLEQAAQQAALSQAKASKPSTARKHRKPLPLGKIAFGVVMLALVVAVALPYVYPLKDYIAPIEQRLSAQLKQPVHIGGMSAASLPPRLQLQNVTMGNNQEVKVASIVLNFAALSLFSDVKVISEADLNDVSIDGRVINKQAESLMLLGANAQYPIRHLNLQHVKIVTDEITLPTMDGIADIDAHGAFSRVSLHSPDDKLGFDLQNNDNRWIVNVNLKESGLPMLPDLVFSDLSAKGNIGEGVVSFTELDAHIFNGILLGSAKLSWDKGWQLQGSLEAKTFDVDKMYPKLHVEGDLNGEGTFSMGGVKLSQLGDSPRLDGTFTVKKGTIAIDMVETARLLSRDNLVGGRTHFDDLAGQVQVDNRGTHFRQLKIVSEMLNSSGSFDVFPGNQLSGTFNAEIKMRPGNNVLTLYGTTAEPKLRAGH</sequence>
<dbReference type="eggNOG" id="COG3064">
    <property type="taxonomic scope" value="Bacteria"/>
</dbReference>
<feature type="region of interest" description="Disordered" evidence="1">
    <location>
        <begin position="366"/>
        <end position="472"/>
    </location>
</feature>
<proteinExistence type="predicted"/>